<dbReference type="KEGG" id="psoj:PHYSODRAFT_474921"/>
<dbReference type="InParanoid" id="G4YL30"/>
<dbReference type="EMBL" id="JH159151">
    <property type="protein sequence ID" value="EGZ29785.1"/>
    <property type="molecule type" value="Genomic_DNA"/>
</dbReference>
<evidence type="ECO:0000313" key="2">
    <source>
        <dbReference type="Proteomes" id="UP000002640"/>
    </source>
</evidence>
<accession>G4YL30</accession>
<gene>
    <name evidence="1" type="ORF">PHYSODRAFT_474921</name>
</gene>
<protein>
    <submittedName>
        <fullName evidence="1">Uncharacterized protein</fullName>
    </submittedName>
</protein>
<proteinExistence type="predicted"/>
<dbReference type="GeneID" id="20654539"/>
<feature type="non-terminal residue" evidence="1">
    <location>
        <position position="1"/>
    </location>
</feature>
<dbReference type="AlphaFoldDB" id="G4YL30"/>
<dbReference type="Proteomes" id="UP000002640">
    <property type="component" value="Unassembled WGS sequence"/>
</dbReference>
<name>G4YL30_PHYSP</name>
<dbReference type="RefSeq" id="XP_009517060.1">
    <property type="nucleotide sequence ID" value="XM_009518765.1"/>
</dbReference>
<evidence type="ECO:0000313" key="1">
    <source>
        <dbReference type="EMBL" id="EGZ29785.1"/>
    </source>
</evidence>
<organism evidence="1 2">
    <name type="scientific">Phytophthora sojae (strain P6497)</name>
    <name type="common">Soybean stem and root rot agent</name>
    <name type="synonym">Phytophthora megasperma f. sp. glycines</name>
    <dbReference type="NCBI Taxonomy" id="1094619"/>
    <lineage>
        <taxon>Eukaryota</taxon>
        <taxon>Sar</taxon>
        <taxon>Stramenopiles</taxon>
        <taxon>Oomycota</taxon>
        <taxon>Peronosporomycetes</taxon>
        <taxon>Peronosporales</taxon>
        <taxon>Peronosporaceae</taxon>
        <taxon>Phytophthora</taxon>
    </lineage>
</organism>
<sequence length="103" mass="11565">ISTVYLTCKMNEIALSLLAPTQPLDADEGVMSPMASSDQATSIGDFRFLRTHHANDKEERCLLVTSLSKVWLKHHFRIDTLRCAQLFVQLREAGAVDAHVRIN</sequence>
<keyword evidence="2" id="KW-1185">Reference proteome</keyword>
<reference evidence="1 2" key="1">
    <citation type="journal article" date="2006" name="Science">
        <title>Phytophthora genome sequences uncover evolutionary origins and mechanisms of pathogenesis.</title>
        <authorList>
            <person name="Tyler B.M."/>
            <person name="Tripathy S."/>
            <person name="Zhang X."/>
            <person name="Dehal P."/>
            <person name="Jiang R.H."/>
            <person name="Aerts A."/>
            <person name="Arredondo F.D."/>
            <person name="Baxter L."/>
            <person name="Bensasson D."/>
            <person name="Beynon J.L."/>
            <person name="Chapman J."/>
            <person name="Damasceno C.M."/>
            <person name="Dorrance A.E."/>
            <person name="Dou D."/>
            <person name="Dickerman A.W."/>
            <person name="Dubchak I.L."/>
            <person name="Garbelotto M."/>
            <person name="Gijzen M."/>
            <person name="Gordon S.G."/>
            <person name="Govers F."/>
            <person name="Grunwald N.J."/>
            <person name="Huang W."/>
            <person name="Ivors K.L."/>
            <person name="Jones R.W."/>
            <person name="Kamoun S."/>
            <person name="Krampis K."/>
            <person name="Lamour K.H."/>
            <person name="Lee M.K."/>
            <person name="McDonald W.H."/>
            <person name="Medina M."/>
            <person name="Meijer H.J."/>
            <person name="Nordberg E.K."/>
            <person name="Maclean D.J."/>
            <person name="Ospina-Giraldo M.D."/>
            <person name="Morris P.F."/>
            <person name="Phuntumart V."/>
            <person name="Putnam N.H."/>
            <person name="Rash S."/>
            <person name="Rose J.K."/>
            <person name="Sakihama Y."/>
            <person name="Salamov A.A."/>
            <person name="Savidor A."/>
            <person name="Scheuring C.F."/>
            <person name="Smith B.M."/>
            <person name="Sobral B.W."/>
            <person name="Terry A."/>
            <person name="Torto-Alalibo T.A."/>
            <person name="Win J."/>
            <person name="Xu Z."/>
            <person name="Zhang H."/>
            <person name="Grigoriev I.V."/>
            <person name="Rokhsar D.S."/>
            <person name="Boore J.L."/>
        </authorList>
    </citation>
    <scope>NUCLEOTIDE SEQUENCE [LARGE SCALE GENOMIC DNA]</scope>
    <source>
        <strain evidence="1 2">P6497</strain>
    </source>
</reference>